<dbReference type="Gramene" id="Pp3c19_20810V3.2">
    <property type="protein sequence ID" value="PAC:32939189.CDS.1"/>
    <property type="gene ID" value="Pp3c19_20810"/>
</dbReference>
<evidence type="ECO:0000256" key="1">
    <source>
        <dbReference type="SAM" id="SignalP"/>
    </source>
</evidence>
<dbReference type="InParanoid" id="A0A2K1IZ70"/>
<reference evidence="2 4" key="2">
    <citation type="journal article" date="2018" name="Plant J.">
        <title>The Physcomitrella patens chromosome-scale assembly reveals moss genome structure and evolution.</title>
        <authorList>
            <person name="Lang D."/>
            <person name="Ullrich K.K."/>
            <person name="Murat F."/>
            <person name="Fuchs J."/>
            <person name="Jenkins J."/>
            <person name="Haas F.B."/>
            <person name="Piednoel M."/>
            <person name="Gundlach H."/>
            <person name="Van Bel M."/>
            <person name="Meyberg R."/>
            <person name="Vives C."/>
            <person name="Morata J."/>
            <person name="Symeonidi A."/>
            <person name="Hiss M."/>
            <person name="Muchero W."/>
            <person name="Kamisugi Y."/>
            <person name="Saleh O."/>
            <person name="Blanc G."/>
            <person name="Decker E.L."/>
            <person name="van Gessel N."/>
            <person name="Grimwood J."/>
            <person name="Hayes R.D."/>
            <person name="Graham S.W."/>
            <person name="Gunter L.E."/>
            <person name="McDaniel S.F."/>
            <person name="Hoernstein S.N.W."/>
            <person name="Larsson A."/>
            <person name="Li F.W."/>
            <person name="Perroud P.F."/>
            <person name="Phillips J."/>
            <person name="Ranjan P."/>
            <person name="Rokshar D.S."/>
            <person name="Rothfels C.J."/>
            <person name="Schneider L."/>
            <person name="Shu S."/>
            <person name="Stevenson D.W."/>
            <person name="Thummler F."/>
            <person name="Tillich M."/>
            <person name="Villarreal Aguilar J.C."/>
            <person name="Widiez T."/>
            <person name="Wong G.K."/>
            <person name="Wymore A."/>
            <person name="Zhang Y."/>
            <person name="Zimmer A.D."/>
            <person name="Quatrano R.S."/>
            <person name="Mayer K.F.X."/>
            <person name="Goodstein D."/>
            <person name="Casacuberta J.M."/>
            <person name="Vandepoele K."/>
            <person name="Reski R."/>
            <person name="Cuming A.C."/>
            <person name="Tuskan G.A."/>
            <person name="Maumus F."/>
            <person name="Salse J."/>
            <person name="Schmutz J."/>
            <person name="Rensing S.A."/>
        </authorList>
    </citation>
    <scope>NUCLEOTIDE SEQUENCE [LARGE SCALE GENOMIC DNA]</scope>
    <source>
        <strain evidence="3 4">cv. Gransden 2004</strain>
    </source>
</reference>
<dbReference type="PaxDb" id="3218-PP1S433_12V6.1"/>
<keyword evidence="1" id="KW-0732">Signal</keyword>
<keyword evidence="4" id="KW-1185">Reference proteome</keyword>
<dbReference type="Proteomes" id="UP000006727">
    <property type="component" value="Chromosome 19"/>
</dbReference>
<organism evidence="2">
    <name type="scientific">Physcomitrium patens</name>
    <name type="common">Spreading-leaved earth moss</name>
    <name type="synonym">Physcomitrella patens</name>
    <dbReference type="NCBI Taxonomy" id="3218"/>
    <lineage>
        <taxon>Eukaryota</taxon>
        <taxon>Viridiplantae</taxon>
        <taxon>Streptophyta</taxon>
        <taxon>Embryophyta</taxon>
        <taxon>Bryophyta</taxon>
        <taxon>Bryophytina</taxon>
        <taxon>Bryopsida</taxon>
        <taxon>Funariidae</taxon>
        <taxon>Funariales</taxon>
        <taxon>Funariaceae</taxon>
        <taxon>Physcomitrium</taxon>
    </lineage>
</organism>
<dbReference type="EnsemblPlants" id="Pp3c19_20810V3.1">
    <property type="protein sequence ID" value="PAC:32939188.CDS.1"/>
    <property type="gene ID" value="Pp3c19_20810"/>
</dbReference>
<accession>A0A2K1IZ70</accession>
<evidence type="ECO:0000313" key="2">
    <source>
        <dbReference type="EMBL" id="PNR34573.1"/>
    </source>
</evidence>
<evidence type="ECO:0000313" key="3">
    <source>
        <dbReference type="EnsemblPlants" id="PAC:32939188.CDS.1"/>
    </source>
</evidence>
<evidence type="ECO:0000313" key="4">
    <source>
        <dbReference type="Proteomes" id="UP000006727"/>
    </source>
</evidence>
<feature type="signal peptide" evidence="1">
    <location>
        <begin position="1"/>
        <end position="17"/>
    </location>
</feature>
<reference evidence="2 4" key="1">
    <citation type="journal article" date="2008" name="Science">
        <title>The Physcomitrella genome reveals evolutionary insights into the conquest of land by plants.</title>
        <authorList>
            <person name="Rensing S."/>
            <person name="Lang D."/>
            <person name="Zimmer A."/>
            <person name="Terry A."/>
            <person name="Salamov A."/>
            <person name="Shapiro H."/>
            <person name="Nishiyama T."/>
            <person name="Perroud P.-F."/>
            <person name="Lindquist E."/>
            <person name="Kamisugi Y."/>
            <person name="Tanahashi T."/>
            <person name="Sakakibara K."/>
            <person name="Fujita T."/>
            <person name="Oishi K."/>
            <person name="Shin-I T."/>
            <person name="Kuroki Y."/>
            <person name="Toyoda A."/>
            <person name="Suzuki Y."/>
            <person name="Hashimoto A."/>
            <person name="Yamaguchi K."/>
            <person name="Sugano A."/>
            <person name="Kohara Y."/>
            <person name="Fujiyama A."/>
            <person name="Anterola A."/>
            <person name="Aoki S."/>
            <person name="Ashton N."/>
            <person name="Barbazuk W.B."/>
            <person name="Barker E."/>
            <person name="Bennetzen J."/>
            <person name="Bezanilla M."/>
            <person name="Blankenship R."/>
            <person name="Cho S.H."/>
            <person name="Dutcher S."/>
            <person name="Estelle M."/>
            <person name="Fawcett J.A."/>
            <person name="Gundlach H."/>
            <person name="Hanada K."/>
            <person name="Heyl A."/>
            <person name="Hicks K.A."/>
            <person name="Hugh J."/>
            <person name="Lohr M."/>
            <person name="Mayer K."/>
            <person name="Melkozernov A."/>
            <person name="Murata T."/>
            <person name="Nelson D."/>
            <person name="Pils B."/>
            <person name="Prigge M."/>
            <person name="Reiss B."/>
            <person name="Renner T."/>
            <person name="Rombauts S."/>
            <person name="Rushton P."/>
            <person name="Sanderfoot A."/>
            <person name="Schween G."/>
            <person name="Shiu S.-H."/>
            <person name="Stueber K."/>
            <person name="Theodoulou F.L."/>
            <person name="Tu H."/>
            <person name="Van de Peer Y."/>
            <person name="Verrier P.J."/>
            <person name="Waters E."/>
            <person name="Wood A."/>
            <person name="Yang L."/>
            <person name="Cove D."/>
            <person name="Cuming A."/>
            <person name="Hasebe M."/>
            <person name="Lucas S."/>
            <person name="Mishler D.B."/>
            <person name="Reski R."/>
            <person name="Grigoriev I."/>
            <person name="Quatrano R.S."/>
            <person name="Boore J.L."/>
        </authorList>
    </citation>
    <scope>NUCLEOTIDE SEQUENCE [LARGE SCALE GENOMIC DNA]</scope>
    <source>
        <strain evidence="3 4">cv. Gransden 2004</strain>
    </source>
</reference>
<dbReference type="Gramene" id="Pp3c19_20810V3.1">
    <property type="protein sequence ID" value="PAC:32939188.CDS.1"/>
    <property type="gene ID" value="Pp3c19_20810"/>
</dbReference>
<sequence length="101" mass="11327">MLQLILIIACNPRFLIASISVPSSSLSLCRISPWLGYLHPLLTLKQAPWFLMEDCGSSVSVTPLSTSWYSFHLCSGRKLCRRLRCPRAGGMRAAEMVLKWS</sequence>
<gene>
    <name evidence="2" type="ORF">PHYPA_024390</name>
</gene>
<reference evidence="3" key="3">
    <citation type="submission" date="2020-12" db="UniProtKB">
        <authorList>
            <consortium name="EnsemblPlants"/>
        </authorList>
    </citation>
    <scope>IDENTIFICATION</scope>
</reference>
<feature type="chain" id="PRO_5036042829" evidence="1">
    <location>
        <begin position="18"/>
        <end position="101"/>
    </location>
</feature>
<proteinExistence type="predicted"/>
<dbReference type="AlphaFoldDB" id="A0A2K1IZ70"/>
<dbReference type="EnsemblPlants" id="Pp3c19_20810V3.2">
    <property type="protein sequence ID" value="PAC:32939189.CDS.1"/>
    <property type="gene ID" value="Pp3c19_20810"/>
</dbReference>
<protein>
    <submittedName>
        <fullName evidence="2 3">Uncharacterized protein</fullName>
    </submittedName>
</protein>
<dbReference type="EMBL" id="ABEU02000019">
    <property type="protein sequence ID" value="PNR34573.1"/>
    <property type="molecule type" value="Genomic_DNA"/>
</dbReference>
<name>A0A2K1IZ70_PHYPA</name>